<protein>
    <submittedName>
        <fullName evidence="1">Uncharacterized protein</fullName>
    </submittedName>
</protein>
<evidence type="ECO:0000313" key="2">
    <source>
        <dbReference type="Proteomes" id="UP000293045"/>
    </source>
</evidence>
<dbReference type="Proteomes" id="UP000293045">
    <property type="component" value="Unassembled WGS sequence"/>
</dbReference>
<comment type="caution">
    <text evidence="1">The sequence shown here is derived from an EMBL/GenBank/DDBJ whole genome shotgun (WGS) entry which is preliminary data.</text>
</comment>
<dbReference type="VEuPathDB" id="MicrosporidiaDB:CWI39_3592p0010"/>
<dbReference type="EMBL" id="PIXR01003592">
    <property type="protein sequence ID" value="TBT96579.1"/>
    <property type="molecule type" value="Genomic_DNA"/>
</dbReference>
<dbReference type="AlphaFoldDB" id="A0A4Q9KRN0"/>
<gene>
    <name evidence="1" type="ORF">CWI39_3592p0010</name>
</gene>
<evidence type="ECO:0000313" key="1">
    <source>
        <dbReference type="EMBL" id="TBT96579.1"/>
    </source>
</evidence>
<name>A0A4Q9KRN0_9MICR</name>
<organism evidence="1 2">
    <name type="scientific">Hamiltosporidium magnivora</name>
    <dbReference type="NCBI Taxonomy" id="148818"/>
    <lineage>
        <taxon>Eukaryota</taxon>
        <taxon>Fungi</taxon>
        <taxon>Fungi incertae sedis</taxon>
        <taxon>Microsporidia</taxon>
        <taxon>Dubosqiidae</taxon>
        <taxon>Hamiltosporidium</taxon>
    </lineage>
</organism>
<sequence length="103" mass="12454">MSIKDEDIRDLKNDKKRFETFLFKTKGKIYCKIKGLDFIKKHIVKININEMINKKLNEQKDWKKDINIIEKQRTCNSSLNLYYFKITQIISKILIVPIYNIQK</sequence>
<accession>A0A4Q9KRN0</accession>
<proteinExistence type="predicted"/>
<reference evidence="1 2" key="1">
    <citation type="submission" date="2017-12" db="EMBL/GenBank/DDBJ databases">
        <authorList>
            <person name="Pombert J.-F."/>
            <person name="Haag K.L."/>
            <person name="Ebert D."/>
        </authorList>
    </citation>
    <scope>NUCLEOTIDE SEQUENCE [LARGE SCALE GENOMIC DNA]</scope>
    <source>
        <strain evidence="1">IL-BN-2</strain>
    </source>
</reference>